<dbReference type="PIRSF" id="PIRSF006268">
    <property type="entry name" value="ApbE"/>
    <property type="match status" value="1"/>
</dbReference>
<feature type="binding site" evidence="11">
    <location>
        <position position="281"/>
    </location>
    <ligand>
        <name>Mg(2+)</name>
        <dbReference type="ChEBI" id="CHEBI:18420"/>
    </ligand>
</feature>
<dbReference type="PANTHER" id="PTHR30040">
    <property type="entry name" value="THIAMINE BIOSYNTHESIS LIPOPROTEIN APBE"/>
    <property type="match status" value="1"/>
</dbReference>
<evidence type="ECO:0000256" key="11">
    <source>
        <dbReference type="PIRSR" id="PIRSR006268-2"/>
    </source>
</evidence>
<comment type="subcellular location">
    <subcellularLocation>
        <location evidence="12">Cell inner membrane</location>
        <topology evidence="12">Lipid-anchor</topology>
        <orientation evidence="12">Periplasmic side</orientation>
    </subcellularLocation>
</comment>
<keyword evidence="12" id="KW-0997">Cell inner membrane</keyword>
<dbReference type="RefSeq" id="WP_271436228.1">
    <property type="nucleotide sequence ID" value="NZ_CP073355.1"/>
</dbReference>
<evidence type="ECO:0000256" key="3">
    <source>
        <dbReference type="ARBA" id="ARBA00022630"/>
    </source>
</evidence>
<evidence type="ECO:0000256" key="10">
    <source>
        <dbReference type="PIRNR" id="PIRNR006268"/>
    </source>
</evidence>
<evidence type="ECO:0000256" key="5">
    <source>
        <dbReference type="ARBA" id="ARBA00022723"/>
    </source>
</evidence>
<evidence type="ECO:0000256" key="8">
    <source>
        <dbReference type="ARBA" id="ARBA00031306"/>
    </source>
</evidence>
<evidence type="ECO:0000256" key="9">
    <source>
        <dbReference type="ARBA" id="ARBA00048540"/>
    </source>
</evidence>
<dbReference type="EC" id="2.7.1.180" evidence="1 10"/>
<dbReference type="SUPFAM" id="SSF143631">
    <property type="entry name" value="ApbE-like"/>
    <property type="match status" value="1"/>
</dbReference>
<reference evidence="13" key="1">
    <citation type="submission" date="2021-04" db="EMBL/GenBank/DDBJ databases">
        <authorList>
            <person name="Postec A."/>
        </authorList>
    </citation>
    <scope>NUCLEOTIDE SEQUENCE</scope>
    <source>
        <strain evidence="13">F1F22</strain>
    </source>
</reference>
<comment type="cofactor">
    <cofactor evidence="11">
        <name>Mg(2+)</name>
        <dbReference type="ChEBI" id="CHEBI:18420"/>
    </cofactor>
    <cofactor evidence="11">
        <name>Mn(2+)</name>
        <dbReference type="ChEBI" id="CHEBI:29035"/>
    </cofactor>
    <text evidence="11">Magnesium. Can also use manganese.</text>
</comment>
<sequence>MKYFFPLIISLVVLSSCANSPHKIYAERFQMNTLVQVILYAENQKEAKKWAETALDIMADLENRYSIHRTNSLLFTLNEKGYGEIDEELLGVWQETEKLFELSGGLFDPTVEPLMRLWGFYNEKEKYLPSEKTIQQTLSSVGFDAIQKKDRHILLRGRRVDFGGILKGYALDKAASYLKTKPVRGFLVNAGGNIIVWGEKPDKTPWNIAIRHPRNPAEVIALFCLSEGSVATSGDYEQFFLTNGKRYHHILDPTTGYPSTTGVASVTVVAPTGIQSDGLSTVMFLLGREKGISLANKLHLGVCYIMDDLSVWTNQFFPGLSLKP</sequence>
<comment type="similarity">
    <text evidence="10 12">Belongs to the ApbE family.</text>
</comment>
<keyword evidence="7 10" id="KW-0460">Magnesium</keyword>
<dbReference type="KEGG" id="taqu:KDW03_04665"/>
<evidence type="ECO:0000256" key="12">
    <source>
        <dbReference type="RuleBase" id="RU363002"/>
    </source>
</evidence>
<feature type="signal peptide" evidence="12">
    <location>
        <begin position="1"/>
        <end position="18"/>
    </location>
</feature>
<dbReference type="EMBL" id="CP073355">
    <property type="protein sequence ID" value="URA11093.1"/>
    <property type="molecule type" value="Genomic_DNA"/>
</dbReference>
<keyword evidence="6 10" id="KW-0274">FAD</keyword>
<protein>
    <recommendedName>
        <fullName evidence="2 10">FAD:protein FMN transferase</fullName>
        <ecNumber evidence="1 10">2.7.1.180</ecNumber>
    </recommendedName>
    <alternativeName>
        <fullName evidence="8 10">Flavin transferase</fullName>
    </alternativeName>
</protein>
<keyword evidence="3 10" id="KW-0285">Flavoprotein</keyword>
<evidence type="ECO:0000313" key="14">
    <source>
        <dbReference type="Proteomes" id="UP001056539"/>
    </source>
</evidence>
<dbReference type="GO" id="GO:0005886">
    <property type="term" value="C:plasma membrane"/>
    <property type="evidence" value="ECO:0007669"/>
    <property type="project" value="UniProtKB-SubCell"/>
</dbReference>
<keyword evidence="4 10" id="KW-0808">Transferase</keyword>
<keyword evidence="12" id="KW-0449">Lipoprotein</keyword>
<evidence type="ECO:0000256" key="2">
    <source>
        <dbReference type="ARBA" id="ARBA00016337"/>
    </source>
</evidence>
<dbReference type="GO" id="GO:0046872">
    <property type="term" value="F:metal ion binding"/>
    <property type="evidence" value="ECO:0007669"/>
    <property type="project" value="UniProtKB-UniRule"/>
</dbReference>
<dbReference type="InterPro" id="IPR024932">
    <property type="entry name" value="ApbE"/>
</dbReference>
<evidence type="ECO:0000256" key="4">
    <source>
        <dbReference type="ARBA" id="ARBA00022679"/>
    </source>
</evidence>
<keyword evidence="14" id="KW-1185">Reference proteome</keyword>
<accession>A0AAX3BG38</accession>
<reference evidence="13" key="2">
    <citation type="submission" date="2022-06" db="EMBL/GenBank/DDBJ databases">
        <title>Thermospira aquatica gen. nov., sp. nov.</title>
        <authorList>
            <person name="Ben Ali Gam Z."/>
            <person name="Labat M."/>
        </authorList>
    </citation>
    <scope>NUCLEOTIDE SEQUENCE</scope>
    <source>
        <strain evidence="13">F1F22</strain>
    </source>
</reference>
<keyword evidence="5 10" id="KW-0479">Metal-binding</keyword>
<dbReference type="PANTHER" id="PTHR30040:SF2">
    <property type="entry name" value="FAD:PROTEIN FMN TRANSFERASE"/>
    <property type="match status" value="1"/>
</dbReference>
<feature type="binding site" evidence="11">
    <location>
        <position position="164"/>
    </location>
    <ligand>
        <name>Mg(2+)</name>
        <dbReference type="ChEBI" id="CHEBI:18420"/>
    </ligand>
</feature>
<proteinExistence type="inferred from homology"/>
<evidence type="ECO:0000256" key="6">
    <source>
        <dbReference type="ARBA" id="ARBA00022827"/>
    </source>
</evidence>
<name>A0AAX3BG38_9SPIR</name>
<gene>
    <name evidence="13" type="ORF">KDW03_04665</name>
</gene>
<dbReference type="InterPro" id="IPR003374">
    <property type="entry name" value="ApbE-like_sf"/>
</dbReference>
<dbReference type="GO" id="GO:0016740">
    <property type="term" value="F:transferase activity"/>
    <property type="evidence" value="ECO:0007669"/>
    <property type="project" value="UniProtKB-UniRule"/>
</dbReference>
<keyword evidence="12" id="KW-0472">Membrane</keyword>
<comment type="function">
    <text evidence="12">Flavin transferase that catalyzes the transfer of the FMN moiety of FAD and its covalent binding to the hydroxyl group of a threonine residue in a target flavoprotein.</text>
</comment>
<dbReference type="Gene3D" id="3.10.520.10">
    <property type="entry name" value="ApbE-like domains"/>
    <property type="match status" value="1"/>
</dbReference>
<dbReference type="Pfam" id="PF02424">
    <property type="entry name" value="ApbE"/>
    <property type="match status" value="1"/>
</dbReference>
<keyword evidence="12" id="KW-1003">Cell membrane</keyword>
<dbReference type="Proteomes" id="UP001056539">
    <property type="component" value="Chromosome"/>
</dbReference>
<dbReference type="AlphaFoldDB" id="A0AAX3BG38"/>
<feature type="binding site" evidence="11">
    <location>
        <position position="277"/>
    </location>
    <ligand>
        <name>Mg(2+)</name>
        <dbReference type="ChEBI" id="CHEBI:18420"/>
    </ligand>
</feature>
<organism evidence="13 14">
    <name type="scientific">Thermospira aquatica</name>
    <dbReference type="NCBI Taxonomy" id="2828656"/>
    <lineage>
        <taxon>Bacteria</taxon>
        <taxon>Pseudomonadati</taxon>
        <taxon>Spirochaetota</taxon>
        <taxon>Spirochaetia</taxon>
        <taxon>Brevinematales</taxon>
        <taxon>Thermospiraceae</taxon>
        <taxon>Thermospira</taxon>
    </lineage>
</organism>
<feature type="chain" id="PRO_5043106883" description="FAD:protein FMN transferase" evidence="12">
    <location>
        <begin position="19"/>
        <end position="324"/>
    </location>
</feature>
<evidence type="ECO:0000256" key="7">
    <source>
        <dbReference type="ARBA" id="ARBA00022842"/>
    </source>
</evidence>
<evidence type="ECO:0000256" key="1">
    <source>
        <dbReference type="ARBA" id="ARBA00011955"/>
    </source>
</evidence>
<comment type="catalytic activity">
    <reaction evidence="9 10 12">
        <text>L-threonyl-[protein] + FAD = FMN-L-threonyl-[protein] + AMP + H(+)</text>
        <dbReference type="Rhea" id="RHEA:36847"/>
        <dbReference type="Rhea" id="RHEA-COMP:11060"/>
        <dbReference type="Rhea" id="RHEA-COMP:11061"/>
        <dbReference type="ChEBI" id="CHEBI:15378"/>
        <dbReference type="ChEBI" id="CHEBI:30013"/>
        <dbReference type="ChEBI" id="CHEBI:57692"/>
        <dbReference type="ChEBI" id="CHEBI:74257"/>
        <dbReference type="ChEBI" id="CHEBI:456215"/>
        <dbReference type="EC" id="2.7.1.180"/>
    </reaction>
</comment>
<evidence type="ECO:0000313" key="13">
    <source>
        <dbReference type="EMBL" id="URA11093.1"/>
    </source>
</evidence>
<keyword evidence="12" id="KW-0732">Signal</keyword>
<dbReference type="PROSITE" id="PS51257">
    <property type="entry name" value="PROKAR_LIPOPROTEIN"/>
    <property type="match status" value="1"/>
</dbReference>